<evidence type="ECO:0000259" key="2">
    <source>
        <dbReference type="Pfam" id="PF05183"/>
    </source>
</evidence>
<keyword evidence="5" id="KW-0808">Transferase</keyword>
<dbReference type="CDD" id="cd18808">
    <property type="entry name" value="SF1_C_Upf1"/>
    <property type="match status" value="1"/>
</dbReference>
<dbReference type="PANTHER" id="PTHR23079:SF55">
    <property type="entry name" value="RNA-DIRECTED RNA POLYMERASE"/>
    <property type="match status" value="1"/>
</dbReference>
<dbReference type="SUPFAM" id="SSF52540">
    <property type="entry name" value="P-loop containing nucleoside triphosphate hydrolases"/>
    <property type="match status" value="1"/>
</dbReference>
<dbReference type="Proteomes" id="UP000297245">
    <property type="component" value="Unassembled WGS sequence"/>
</dbReference>
<dbReference type="GO" id="GO:0030422">
    <property type="term" value="P:siRNA processing"/>
    <property type="evidence" value="ECO:0007669"/>
    <property type="project" value="TreeGrafter"/>
</dbReference>
<sequence length="1757" mass="198741">MTDNVPMPSGTLLTRFSVYLEFMLDGSGASPTHGSRHHLLSDMANTHILKSNPTKDDDTWKFEVLPAVLTRRPRNSTGKFGKFIKFTSNEISLQIQKFPSNRILHLDHEDNFVLCSFGDFRLPDSNLRTNGEYIARFLKTGLFLNNVQYRFYHHSNSQLRGRSCFLRKATSDAELDSKIYELGDFEKIKNVAKRAKRIGLLFSEAQIDYVLDPKYISDIPDIKAGDEIFSDGCGLISKRLAVQVSRAKKIIFRGKGYTPCVFQIRYLGYKGVLMLHPELDQKKEHLAEFRQSMKKFSTTTNTTFSVVDYSKPYAFGRLNNDIIVLLNSLGVSNEKLLGKQASYLQRILEASTDPLKAIDLLSSMDQYPLAEKVLLDGLSDTNVQAALRRLQMKEIADFRNERNKQRSRMIIEKSRLLFGVCDPFKVLKEGEVYIRISTGYGATTPIHGDVLMVRNPCLYPGDCLKLRAVHHEKLIHLVDCIVFASVAKPGRHAAPSMSSGGDLDGDKFFVCWDPDLVPPIVAESYDYPPNKEKPNKAVTRADLANHFALYNNASLARIASLHSKWVRGSPKGAMCSECQELNALHSQSVDGASVKIPDRLTIPPEPSEPYILDLLADAAQKFADEFVQSEQARRSMISDPENLTGKYLLEQLLRSQRSTISEYELFSLAWRMSRKFDFDLTPLLGHFDFGAFTAQQKHAIIGTLQLPQEGYNFIWNSLFRSDILTRKDLYDRCLSHPFSIQRLYSSKLHGLQTFFEYLRMATEQFTRKILILKTDDRFSLGIFMRGDIPWDEDPIVNDNVVLCSFLPQTSATFSTYFPCTTGYRLHCSDVNLQLYDKHRGNTFVFITTPPKASGAEVVASIALQKFSARVQRQIGRINRTPITGIELHVISNRDRIAHQLFDLWFEHVPTEIRLKRFEREKVPYRVNDIADVDWDTHPGWLKDVFFIERRTRIGEFKLDPRSENDFIHQLEDKTPDQLDQVMEVALDYHLDNELFWAFSLTASQVPLRRDQIRRWMDSHPPLVFVLLRVFPPLEDPPSLPLETAPFTRNILENIIRSANTLGIASLVALEKISANIARLSSRDFVSVRSMQLVQEIMFVLNDCRATSNDQSAAARYERQHGLGIAIDRAEEAADECPCDEDGKPRRQRSAPAHTKLKIVPDEPMHVMATLRVDSPTPIRLNSHIRLQAASKAENRWVSSIVLDGVVVGSQKGELKIELLYPPPPEMERMDWNLYHAGSTATSKAMMDGLIRLLSDKQECCGFYRAITGDTDEQLDTPIEDPANSTSSEVSAEGKLTDANLNPSQKNAVLSCDHKLLSLIWGPPGTGKTTVVVQILRRMVEQLKEKNDKRILMTASTHNAVDNVLERFVALNKDNKIIEEEQILRVATDLSKVNKSLQSFTIDARVGGDMNENNRLFKVAKQRLDAAQIVFTTCAGAGLGILRKAEFEIALIDEASQINEPCALIPLVKGVRRAVLVGDHVQLRPTVKKIGKALEFDVSLLERLYTKSSDAMIGKSMLDLEGIRSYSQEGKIQYRFPQELAQFPSQEFYEGRLKSGIKDSQQILSILGQMSFPWPRDARNGVIPTVFVHCGIEEDMGGMSKSNMGQVELVEKIVPLLRKARVSEEKSAQSRATSPMSPVRPTPGHDLEKLNIVILSPYTNQIKELRHRLPSDVPSFTVDSFQGRESDIVIFSSVRSNIEADIGFVDDARRLNVMWTRPRLGLIIVGDKRTMSANALWKRALDACTDVVLPEEDKEMTH</sequence>
<dbReference type="Pfam" id="PF13087">
    <property type="entry name" value="AAA_12"/>
    <property type="match status" value="1"/>
</dbReference>
<dbReference type="InterPro" id="IPR007855">
    <property type="entry name" value="RDRP"/>
</dbReference>
<name>A0A4S8M164_DENBC</name>
<gene>
    <name evidence="5" type="ORF">K435DRAFT_839326</name>
</gene>
<feature type="domain" description="DNA2/NAM7 helicase helicase" evidence="3">
    <location>
        <begin position="1299"/>
        <end position="1413"/>
    </location>
</feature>
<proteinExistence type="predicted"/>
<evidence type="ECO:0000256" key="1">
    <source>
        <dbReference type="SAM" id="MobiDB-lite"/>
    </source>
</evidence>
<keyword evidence="5" id="KW-0696">RNA-directed RNA polymerase</keyword>
<dbReference type="InterPro" id="IPR041679">
    <property type="entry name" value="DNA2/NAM7-like_C"/>
</dbReference>
<evidence type="ECO:0000313" key="5">
    <source>
        <dbReference type="EMBL" id="THU95814.1"/>
    </source>
</evidence>
<reference evidence="5 6" key="1">
    <citation type="journal article" date="2019" name="Nat. Ecol. Evol.">
        <title>Megaphylogeny resolves global patterns of mushroom evolution.</title>
        <authorList>
            <person name="Varga T."/>
            <person name="Krizsan K."/>
            <person name="Foldi C."/>
            <person name="Dima B."/>
            <person name="Sanchez-Garcia M."/>
            <person name="Sanchez-Ramirez S."/>
            <person name="Szollosi G.J."/>
            <person name="Szarkandi J.G."/>
            <person name="Papp V."/>
            <person name="Albert L."/>
            <person name="Andreopoulos W."/>
            <person name="Angelini C."/>
            <person name="Antonin V."/>
            <person name="Barry K.W."/>
            <person name="Bougher N.L."/>
            <person name="Buchanan P."/>
            <person name="Buyck B."/>
            <person name="Bense V."/>
            <person name="Catcheside P."/>
            <person name="Chovatia M."/>
            <person name="Cooper J."/>
            <person name="Damon W."/>
            <person name="Desjardin D."/>
            <person name="Finy P."/>
            <person name="Geml J."/>
            <person name="Haridas S."/>
            <person name="Hughes K."/>
            <person name="Justo A."/>
            <person name="Karasinski D."/>
            <person name="Kautmanova I."/>
            <person name="Kiss B."/>
            <person name="Kocsube S."/>
            <person name="Kotiranta H."/>
            <person name="LaButti K.M."/>
            <person name="Lechner B.E."/>
            <person name="Liimatainen K."/>
            <person name="Lipzen A."/>
            <person name="Lukacs Z."/>
            <person name="Mihaltcheva S."/>
            <person name="Morgado L.N."/>
            <person name="Niskanen T."/>
            <person name="Noordeloos M.E."/>
            <person name="Ohm R.A."/>
            <person name="Ortiz-Santana B."/>
            <person name="Ovrebo C."/>
            <person name="Racz N."/>
            <person name="Riley R."/>
            <person name="Savchenko A."/>
            <person name="Shiryaev A."/>
            <person name="Soop K."/>
            <person name="Spirin V."/>
            <person name="Szebenyi C."/>
            <person name="Tomsovsky M."/>
            <person name="Tulloss R.E."/>
            <person name="Uehling J."/>
            <person name="Grigoriev I.V."/>
            <person name="Vagvolgyi C."/>
            <person name="Papp T."/>
            <person name="Martin F.M."/>
            <person name="Miettinen O."/>
            <person name="Hibbett D.S."/>
            <person name="Nagy L.G."/>
        </authorList>
    </citation>
    <scope>NUCLEOTIDE SEQUENCE [LARGE SCALE GENOMIC DNA]</scope>
    <source>
        <strain evidence="5 6">CBS 962.96</strain>
    </source>
</reference>
<keyword evidence="5" id="KW-0548">Nucleotidyltransferase</keyword>
<dbReference type="EMBL" id="ML179191">
    <property type="protein sequence ID" value="THU95814.1"/>
    <property type="molecule type" value="Genomic_DNA"/>
</dbReference>
<evidence type="ECO:0000313" key="6">
    <source>
        <dbReference type="Proteomes" id="UP000297245"/>
    </source>
</evidence>
<dbReference type="PANTHER" id="PTHR23079">
    <property type="entry name" value="RNA-DEPENDENT RNA POLYMERASE"/>
    <property type="match status" value="1"/>
</dbReference>
<dbReference type="Pfam" id="PF13086">
    <property type="entry name" value="AAA_11"/>
    <property type="match status" value="2"/>
</dbReference>
<dbReference type="InterPro" id="IPR027417">
    <property type="entry name" value="P-loop_NTPase"/>
</dbReference>
<evidence type="ECO:0000259" key="3">
    <source>
        <dbReference type="Pfam" id="PF13086"/>
    </source>
</evidence>
<dbReference type="OrthoDB" id="6513042at2759"/>
<dbReference type="InterPro" id="IPR041677">
    <property type="entry name" value="DNA2/NAM7_AAA_11"/>
</dbReference>
<protein>
    <submittedName>
        <fullName evidence="5">RNA-directed RNA polymerase</fullName>
    </submittedName>
</protein>
<accession>A0A4S8M164</accession>
<feature type="domain" description="DNA2/NAM7 helicase-like C-terminal" evidence="4">
    <location>
        <begin position="1527"/>
        <end position="1727"/>
    </location>
</feature>
<dbReference type="Gene3D" id="3.40.50.300">
    <property type="entry name" value="P-loop containing nucleotide triphosphate hydrolases"/>
    <property type="match status" value="2"/>
</dbReference>
<dbReference type="InterPro" id="IPR047187">
    <property type="entry name" value="SF1_C_Upf1"/>
</dbReference>
<dbReference type="GO" id="GO:0004386">
    <property type="term" value="F:helicase activity"/>
    <property type="evidence" value="ECO:0007669"/>
    <property type="project" value="InterPro"/>
</dbReference>
<evidence type="ECO:0000259" key="4">
    <source>
        <dbReference type="Pfam" id="PF13087"/>
    </source>
</evidence>
<dbReference type="GO" id="GO:0003968">
    <property type="term" value="F:RNA-directed RNA polymerase activity"/>
    <property type="evidence" value="ECO:0007669"/>
    <property type="project" value="UniProtKB-KW"/>
</dbReference>
<dbReference type="GO" id="GO:0031380">
    <property type="term" value="C:nuclear RNA-directed RNA polymerase complex"/>
    <property type="evidence" value="ECO:0007669"/>
    <property type="project" value="TreeGrafter"/>
</dbReference>
<feature type="region of interest" description="Disordered" evidence="1">
    <location>
        <begin position="1272"/>
        <end position="1293"/>
    </location>
</feature>
<keyword evidence="6" id="KW-1185">Reference proteome</keyword>
<dbReference type="GO" id="GO:0003723">
    <property type="term" value="F:RNA binding"/>
    <property type="evidence" value="ECO:0007669"/>
    <property type="project" value="UniProtKB-KW"/>
</dbReference>
<dbReference type="InterPro" id="IPR057596">
    <property type="entry name" value="RDRP_core"/>
</dbReference>
<dbReference type="Pfam" id="PF05183">
    <property type="entry name" value="RdRP"/>
    <property type="match status" value="1"/>
</dbReference>
<organism evidence="5 6">
    <name type="scientific">Dendrothele bispora (strain CBS 962.96)</name>
    <dbReference type="NCBI Taxonomy" id="1314807"/>
    <lineage>
        <taxon>Eukaryota</taxon>
        <taxon>Fungi</taxon>
        <taxon>Dikarya</taxon>
        <taxon>Basidiomycota</taxon>
        <taxon>Agaricomycotina</taxon>
        <taxon>Agaricomycetes</taxon>
        <taxon>Agaricomycetidae</taxon>
        <taxon>Agaricales</taxon>
        <taxon>Agaricales incertae sedis</taxon>
        <taxon>Dendrothele</taxon>
    </lineage>
</organism>
<feature type="domain" description="DNA2/NAM7 helicase helicase" evidence="3">
    <location>
        <begin position="1418"/>
        <end position="1488"/>
    </location>
</feature>
<feature type="domain" description="RDRP core" evidence="2">
    <location>
        <begin position="100"/>
        <end position="592"/>
    </location>
</feature>